<name>A0AAE0YUJ4_9GAST</name>
<keyword evidence="1" id="KW-1133">Transmembrane helix</keyword>
<dbReference type="AlphaFoldDB" id="A0AAE0YUJ4"/>
<evidence type="ECO:0000256" key="1">
    <source>
        <dbReference type="SAM" id="Phobius"/>
    </source>
</evidence>
<accession>A0AAE0YUJ4</accession>
<feature type="transmembrane region" description="Helical" evidence="1">
    <location>
        <begin position="170"/>
        <end position="191"/>
    </location>
</feature>
<comment type="caution">
    <text evidence="2">The sequence shown here is derived from an EMBL/GenBank/DDBJ whole genome shotgun (WGS) entry which is preliminary data.</text>
</comment>
<gene>
    <name evidence="2" type="ORF">RRG08_061450</name>
</gene>
<evidence type="ECO:0000313" key="3">
    <source>
        <dbReference type="Proteomes" id="UP001283361"/>
    </source>
</evidence>
<dbReference type="Proteomes" id="UP001283361">
    <property type="component" value="Unassembled WGS sequence"/>
</dbReference>
<keyword evidence="3" id="KW-1185">Reference proteome</keyword>
<keyword evidence="1" id="KW-0472">Membrane</keyword>
<sequence>MTTTPFRWFRTNVIYDTEGKAVTFDKISCNKHTLHTALVHNAVTREVPISMIFDSFGRKNVIKVEFMPGQNQYRLSVMDSDFYTHNSSLSKNSSVFTYTDLKKMIDSKQDGECVDAILCASYNSEGVSLEPYVYNWKSLSTCALVIKVLLFACLATFVVYLTRGTEFKELAFIITILIKENFFNTMSYLFFF</sequence>
<reference evidence="2" key="1">
    <citation type="journal article" date="2023" name="G3 (Bethesda)">
        <title>A reference genome for the long-term kleptoplast-retaining sea slug Elysia crispata morphotype clarki.</title>
        <authorList>
            <person name="Eastman K.E."/>
            <person name="Pendleton A.L."/>
            <person name="Shaikh M.A."/>
            <person name="Suttiyut T."/>
            <person name="Ogas R."/>
            <person name="Tomko P."/>
            <person name="Gavelis G."/>
            <person name="Widhalm J.R."/>
            <person name="Wisecaver J.H."/>
        </authorList>
    </citation>
    <scope>NUCLEOTIDE SEQUENCE</scope>
    <source>
        <strain evidence="2">ECLA1</strain>
    </source>
</reference>
<evidence type="ECO:0000313" key="2">
    <source>
        <dbReference type="EMBL" id="KAK3757165.1"/>
    </source>
</evidence>
<feature type="transmembrane region" description="Helical" evidence="1">
    <location>
        <begin position="138"/>
        <end position="161"/>
    </location>
</feature>
<dbReference type="EMBL" id="JAWDGP010005406">
    <property type="protein sequence ID" value="KAK3757165.1"/>
    <property type="molecule type" value="Genomic_DNA"/>
</dbReference>
<organism evidence="2 3">
    <name type="scientific">Elysia crispata</name>
    <name type="common">lettuce slug</name>
    <dbReference type="NCBI Taxonomy" id="231223"/>
    <lineage>
        <taxon>Eukaryota</taxon>
        <taxon>Metazoa</taxon>
        <taxon>Spiralia</taxon>
        <taxon>Lophotrochozoa</taxon>
        <taxon>Mollusca</taxon>
        <taxon>Gastropoda</taxon>
        <taxon>Heterobranchia</taxon>
        <taxon>Euthyneura</taxon>
        <taxon>Panpulmonata</taxon>
        <taxon>Sacoglossa</taxon>
        <taxon>Placobranchoidea</taxon>
        <taxon>Plakobranchidae</taxon>
        <taxon>Elysia</taxon>
    </lineage>
</organism>
<protein>
    <submittedName>
        <fullName evidence="2">Uncharacterized protein</fullName>
    </submittedName>
</protein>
<proteinExistence type="predicted"/>
<keyword evidence="1" id="KW-0812">Transmembrane</keyword>